<dbReference type="GO" id="GO:0036064">
    <property type="term" value="C:ciliary basal body"/>
    <property type="evidence" value="ECO:0007669"/>
    <property type="project" value="TreeGrafter"/>
</dbReference>
<proteinExistence type="predicted"/>
<feature type="compositionally biased region" description="Basic and acidic residues" evidence="2">
    <location>
        <begin position="700"/>
        <end position="723"/>
    </location>
</feature>
<evidence type="ECO:0000313" key="3">
    <source>
        <dbReference type="Proteomes" id="UP000694844"/>
    </source>
</evidence>
<feature type="compositionally biased region" description="Basic and acidic residues" evidence="2">
    <location>
        <begin position="820"/>
        <end position="831"/>
    </location>
</feature>
<reference evidence="4" key="1">
    <citation type="submission" date="2025-08" db="UniProtKB">
        <authorList>
            <consortium name="RefSeq"/>
        </authorList>
    </citation>
    <scope>IDENTIFICATION</scope>
    <source>
        <tissue evidence="4">Whole sample</tissue>
    </source>
</reference>
<feature type="region of interest" description="Disordered" evidence="2">
    <location>
        <begin position="299"/>
        <end position="333"/>
    </location>
</feature>
<dbReference type="Pfam" id="PF16045">
    <property type="entry name" value="LisH_2"/>
    <property type="match status" value="1"/>
</dbReference>
<feature type="compositionally biased region" description="Basic and acidic residues" evidence="2">
    <location>
        <begin position="863"/>
        <end position="937"/>
    </location>
</feature>
<name>A0A8B8DJY7_CRAVI</name>
<dbReference type="KEGG" id="cvn:111126759"/>
<feature type="compositionally biased region" description="Low complexity" evidence="2">
    <location>
        <begin position="942"/>
        <end position="952"/>
    </location>
</feature>
<gene>
    <name evidence="4" type="primary">LOC111126759</name>
</gene>
<keyword evidence="3" id="KW-1185">Reference proteome</keyword>
<dbReference type="Gene3D" id="1.20.960.40">
    <property type="match status" value="1"/>
</dbReference>
<evidence type="ECO:0000256" key="2">
    <source>
        <dbReference type="SAM" id="MobiDB-lite"/>
    </source>
</evidence>
<accession>A0A8B8DJY7</accession>
<feature type="coiled-coil region" evidence="1">
    <location>
        <begin position="230"/>
        <end position="279"/>
    </location>
</feature>
<dbReference type="InterPro" id="IPR055289">
    <property type="entry name" value="OFD1"/>
</dbReference>
<dbReference type="SMART" id="SM00667">
    <property type="entry name" value="LisH"/>
    <property type="match status" value="1"/>
</dbReference>
<dbReference type="AlphaFoldDB" id="A0A8B8DJY7"/>
<feature type="compositionally biased region" description="Polar residues" evidence="2">
    <location>
        <begin position="977"/>
        <end position="1001"/>
    </location>
</feature>
<organism evidence="3 4">
    <name type="scientific">Crassostrea virginica</name>
    <name type="common">Eastern oyster</name>
    <dbReference type="NCBI Taxonomy" id="6565"/>
    <lineage>
        <taxon>Eukaryota</taxon>
        <taxon>Metazoa</taxon>
        <taxon>Spiralia</taxon>
        <taxon>Lophotrochozoa</taxon>
        <taxon>Mollusca</taxon>
        <taxon>Bivalvia</taxon>
        <taxon>Autobranchia</taxon>
        <taxon>Pteriomorphia</taxon>
        <taxon>Ostreida</taxon>
        <taxon>Ostreoidea</taxon>
        <taxon>Ostreidae</taxon>
        <taxon>Crassostrea</taxon>
    </lineage>
</organism>
<dbReference type="RefSeq" id="XP_022327306.1">
    <property type="nucleotide sequence ID" value="XM_022471598.1"/>
</dbReference>
<dbReference type="GO" id="GO:0005576">
    <property type="term" value="C:extracellular region"/>
    <property type="evidence" value="ECO:0007669"/>
    <property type="project" value="GOC"/>
</dbReference>
<dbReference type="Proteomes" id="UP000694844">
    <property type="component" value="Chromosome 3"/>
</dbReference>
<feature type="compositionally biased region" description="Basic and acidic residues" evidence="2">
    <location>
        <begin position="784"/>
        <end position="796"/>
    </location>
</feature>
<dbReference type="OrthoDB" id="206339at2759"/>
<feature type="region of interest" description="Disordered" evidence="2">
    <location>
        <begin position="562"/>
        <end position="625"/>
    </location>
</feature>
<dbReference type="PROSITE" id="PS50896">
    <property type="entry name" value="LISH"/>
    <property type="match status" value="1"/>
</dbReference>
<dbReference type="GeneID" id="111126759"/>
<evidence type="ECO:0000256" key="1">
    <source>
        <dbReference type="SAM" id="Coils"/>
    </source>
</evidence>
<feature type="compositionally biased region" description="Polar residues" evidence="2">
    <location>
        <begin position="739"/>
        <end position="757"/>
    </location>
</feature>
<feature type="compositionally biased region" description="Basic and acidic residues" evidence="2">
    <location>
        <begin position="953"/>
        <end position="962"/>
    </location>
</feature>
<feature type="coiled-coil region" evidence="1">
    <location>
        <begin position="663"/>
        <end position="690"/>
    </location>
</feature>
<dbReference type="GO" id="GO:0005813">
    <property type="term" value="C:centrosome"/>
    <property type="evidence" value="ECO:0007669"/>
    <property type="project" value="TreeGrafter"/>
</dbReference>
<feature type="coiled-coil region" evidence="1">
    <location>
        <begin position="435"/>
        <end position="557"/>
    </location>
</feature>
<dbReference type="PANTHER" id="PTHR39063:SF1">
    <property type="entry name" value="OFD1 CENTRIOLE AND CENTRIOLAR SATELLITE PROTEIN"/>
    <property type="match status" value="1"/>
</dbReference>
<protein>
    <submittedName>
        <fullName evidence="4">Oral-facial-digital syndrome 1 protein-like isoform X1</fullName>
    </submittedName>
</protein>
<sequence length="1007" mass="118187">MERERQEYLSAEDLRNRLYHSMRDRGLFDSIKSQLRNKLVTELQQTTKGNLSELSTREAEGGSLLHRASNSLVADHLRHCKYDYSLSVFLPESSTQRDKIFTTHDLLQLLGVNSQSRLYRKMAQGQSDSNKKGFLWQLLCEISSLHSNAVQENGTQTDLIKIGVISELDEKLGEMEKFYSSKRDENFRIGATAMEERLMSFQRQLEERYRTDLKLEVARIKDNEAARIRLEEKEQCRREFDQLRRELERTYQQKSDSLLQKERNSIERMQREQEMHEKEIYSQRQSILEEIEVLRKREAEVKRSSDSNERERKLNEQRVKDRESDLRRREQEVKRMEGEYAQKLKNEMTKFKVEEQAKYMERSQNLEIREARARDEERRIRDEQERIQSIRDELKDKTMRINELETRVQEEKHGEVSASRQNELLNAKLRDMADYKVLKEQNAVMKNELETLRTRLSELMQMNERERGRQEEMMKELRRPTPEALMLQRDLEKAKESLRQEQTLGNAAKQQLEKRLQEEMDRNRDLLRRFEDQTLQMKEMNQELVDLRAQLSITHRALTNEVYRKPHDEGNNVNRSVSFRVPNQPASDLGDKEDEEFLPLPGSQFGSRQSSPRRPVRSRQGYDERDVCDEIEAEFDLPSTGRRRLYPAFSEDDASSTNSADVVAEAKYRLKSLEREAQNLEAAYRDFHYKLSNPASGPLEHPKSDRVIVEDPRPKEPEQEKQSQRRVASPVASPIHRPLSSTPYQGRQSSSGGNLNDSLHELTGSGGDRKAPPRFDLSTMSDEGNQKEQRVEERPRPITVSDLEARPGSPSIVVVPGSRSSEDELSPKTRPDTFVTEVTTPLRPPAGGRLQPISLDTAWKTQPQDDKAEEKMKEEEMKKKQEEEEEMKRWEEERRQKEEERQRKEEELREKEERVLKKLEEGLESEKPEAASKKEPEIDPLMKQYMEMVQQQKQKEDEEKKQMTRKVAKKPVDVWSKGSNSQADTQSEFSVAEDIQSNNGSDDGFGW</sequence>
<feature type="region of interest" description="Disordered" evidence="2">
    <location>
        <begin position="691"/>
        <end position="1007"/>
    </location>
</feature>
<evidence type="ECO:0000313" key="4">
    <source>
        <dbReference type="RefSeq" id="XP_022327306.1"/>
    </source>
</evidence>
<dbReference type="InterPro" id="IPR006594">
    <property type="entry name" value="LisH"/>
</dbReference>
<keyword evidence="1" id="KW-0175">Coiled coil</keyword>
<dbReference type="PANTHER" id="PTHR39063">
    <property type="entry name" value="ORAL-FACIAL-DIGITAL SYNDROME 1 PROTEIN HOMOLOG"/>
    <property type="match status" value="1"/>
</dbReference>
<dbReference type="GO" id="GO:0060287">
    <property type="term" value="P:epithelial cilium movement involved in determination of left/right asymmetry"/>
    <property type="evidence" value="ECO:0007669"/>
    <property type="project" value="TreeGrafter"/>
</dbReference>